<feature type="transmembrane region" description="Helical" evidence="7">
    <location>
        <begin position="63"/>
        <end position="82"/>
    </location>
</feature>
<gene>
    <name evidence="9" type="ORF">K505DRAFT_248346</name>
</gene>
<keyword evidence="4 7" id="KW-0472">Membrane</keyword>
<accession>A0A6A6X6F5</accession>
<organism evidence="9 10">
    <name type="scientific">Melanomma pulvis-pyrius CBS 109.77</name>
    <dbReference type="NCBI Taxonomy" id="1314802"/>
    <lineage>
        <taxon>Eukaryota</taxon>
        <taxon>Fungi</taxon>
        <taxon>Dikarya</taxon>
        <taxon>Ascomycota</taxon>
        <taxon>Pezizomycotina</taxon>
        <taxon>Dothideomycetes</taxon>
        <taxon>Pleosporomycetidae</taxon>
        <taxon>Pleosporales</taxon>
        <taxon>Melanommataceae</taxon>
        <taxon>Melanomma</taxon>
    </lineage>
</organism>
<dbReference type="InterPro" id="IPR049326">
    <property type="entry name" value="Rhodopsin_dom_fungi"/>
</dbReference>
<dbReference type="Pfam" id="PF20684">
    <property type="entry name" value="Fung_rhodopsin"/>
    <property type="match status" value="1"/>
</dbReference>
<proteinExistence type="inferred from homology"/>
<evidence type="ECO:0000313" key="10">
    <source>
        <dbReference type="Proteomes" id="UP000799757"/>
    </source>
</evidence>
<dbReference type="PANTHER" id="PTHR33048">
    <property type="entry name" value="PTH11-LIKE INTEGRAL MEMBRANE PROTEIN (AFU_ORTHOLOGUE AFUA_5G11245)"/>
    <property type="match status" value="1"/>
</dbReference>
<dbReference type="GO" id="GO:0016020">
    <property type="term" value="C:membrane"/>
    <property type="evidence" value="ECO:0007669"/>
    <property type="project" value="UniProtKB-SubCell"/>
</dbReference>
<dbReference type="OrthoDB" id="444631at2759"/>
<feature type="transmembrane region" description="Helical" evidence="7">
    <location>
        <begin position="26"/>
        <end position="51"/>
    </location>
</feature>
<evidence type="ECO:0000256" key="3">
    <source>
        <dbReference type="ARBA" id="ARBA00022989"/>
    </source>
</evidence>
<evidence type="ECO:0000256" key="2">
    <source>
        <dbReference type="ARBA" id="ARBA00022692"/>
    </source>
</evidence>
<dbReference type="EMBL" id="MU002006">
    <property type="protein sequence ID" value="KAF2791693.1"/>
    <property type="molecule type" value="Genomic_DNA"/>
</dbReference>
<evidence type="ECO:0000256" key="6">
    <source>
        <dbReference type="SAM" id="MobiDB-lite"/>
    </source>
</evidence>
<dbReference type="PANTHER" id="PTHR33048:SF55">
    <property type="entry name" value="INTEGRAL MEMBRANE PROTEIN"/>
    <property type="match status" value="1"/>
</dbReference>
<keyword evidence="3 7" id="KW-1133">Transmembrane helix</keyword>
<evidence type="ECO:0000256" key="7">
    <source>
        <dbReference type="SAM" id="Phobius"/>
    </source>
</evidence>
<evidence type="ECO:0000256" key="5">
    <source>
        <dbReference type="ARBA" id="ARBA00038359"/>
    </source>
</evidence>
<feature type="transmembrane region" description="Helical" evidence="7">
    <location>
        <begin position="264"/>
        <end position="284"/>
    </location>
</feature>
<feature type="transmembrane region" description="Helical" evidence="7">
    <location>
        <begin position="113"/>
        <end position="131"/>
    </location>
</feature>
<evidence type="ECO:0000313" key="9">
    <source>
        <dbReference type="EMBL" id="KAF2791693.1"/>
    </source>
</evidence>
<feature type="domain" description="Rhodopsin" evidence="8">
    <location>
        <begin position="47"/>
        <end position="286"/>
    </location>
</feature>
<keyword evidence="2 7" id="KW-0812">Transmembrane</keyword>
<sequence>MVSSTAVGAMPPPPGVTPNFDNPESIAHRVIIVSVLGAVITIPICAIRLYTKRFILENVGWEDYSIVIATLLALGFSILTGYQTTNGLGNHIWDVPAERFHALMKIGDIAGPIFYNLSILFTKVSLGLFYLRISPFEKSFRFAVYAVVAASSINSALAAFGFAWVCQPIAKYWDFSITTGTCINLNAYFLTTACINAATDLALLVLPIFIMRKLHLAMHRKIGAALLLMTGSFVFVISLIRVQIVVKGMNIVPVDGTWGMVANFIWLLLEMWLGIICTCLPLLYTFTRTQFVGKHVFSAKVAFPAARDPNSDQAGHNAPVQVPDSGIDSGYYSGQLSNISLEQVRAESTGQKADHKRSVRPVASDQSLLATASRRSG</sequence>
<dbReference type="Proteomes" id="UP000799757">
    <property type="component" value="Unassembled WGS sequence"/>
</dbReference>
<comment type="similarity">
    <text evidence="5">Belongs to the SAT4 family.</text>
</comment>
<reference evidence="9" key="1">
    <citation type="journal article" date="2020" name="Stud. Mycol.">
        <title>101 Dothideomycetes genomes: a test case for predicting lifestyles and emergence of pathogens.</title>
        <authorList>
            <person name="Haridas S."/>
            <person name="Albert R."/>
            <person name="Binder M."/>
            <person name="Bloem J."/>
            <person name="Labutti K."/>
            <person name="Salamov A."/>
            <person name="Andreopoulos B."/>
            <person name="Baker S."/>
            <person name="Barry K."/>
            <person name="Bills G."/>
            <person name="Bluhm B."/>
            <person name="Cannon C."/>
            <person name="Castanera R."/>
            <person name="Culley D."/>
            <person name="Daum C."/>
            <person name="Ezra D."/>
            <person name="Gonzalez J."/>
            <person name="Henrissat B."/>
            <person name="Kuo A."/>
            <person name="Liang C."/>
            <person name="Lipzen A."/>
            <person name="Lutzoni F."/>
            <person name="Magnuson J."/>
            <person name="Mondo S."/>
            <person name="Nolan M."/>
            <person name="Ohm R."/>
            <person name="Pangilinan J."/>
            <person name="Park H.-J."/>
            <person name="Ramirez L."/>
            <person name="Alfaro M."/>
            <person name="Sun H."/>
            <person name="Tritt A."/>
            <person name="Yoshinaga Y."/>
            <person name="Zwiers L.-H."/>
            <person name="Turgeon B."/>
            <person name="Goodwin S."/>
            <person name="Spatafora J."/>
            <person name="Crous P."/>
            <person name="Grigoriev I."/>
        </authorList>
    </citation>
    <scope>NUCLEOTIDE SEQUENCE</scope>
    <source>
        <strain evidence="9">CBS 109.77</strain>
    </source>
</reference>
<keyword evidence="10" id="KW-1185">Reference proteome</keyword>
<dbReference type="InterPro" id="IPR052337">
    <property type="entry name" value="SAT4-like"/>
</dbReference>
<evidence type="ECO:0000259" key="8">
    <source>
        <dbReference type="Pfam" id="PF20684"/>
    </source>
</evidence>
<feature type="region of interest" description="Disordered" evidence="6">
    <location>
        <begin position="346"/>
        <end position="377"/>
    </location>
</feature>
<feature type="transmembrane region" description="Helical" evidence="7">
    <location>
        <begin position="222"/>
        <end position="244"/>
    </location>
</feature>
<evidence type="ECO:0000256" key="4">
    <source>
        <dbReference type="ARBA" id="ARBA00023136"/>
    </source>
</evidence>
<comment type="subcellular location">
    <subcellularLocation>
        <location evidence="1">Membrane</location>
        <topology evidence="1">Multi-pass membrane protein</topology>
    </subcellularLocation>
</comment>
<evidence type="ECO:0000256" key="1">
    <source>
        <dbReference type="ARBA" id="ARBA00004141"/>
    </source>
</evidence>
<name>A0A6A6X6F5_9PLEO</name>
<protein>
    <recommendedName>
        <fullName evidence="8">Rhodopsin domain-containing protein</fullName>
    </recommendedName>
</protein>
<feature type="compositionally biased region" description="Polar residues" evidence="6">
    <location>
        <begin position="364"/>
        <end position="377"/>
    </location>
</feature>
<feature type="transmembrane region" description="Helical" evidence="7">
    <location>
        <begin position="143"/>
        <end position="165"/>
    </location>
</feature>
<feature type="transmembrane region" description="Helical" evidence="7">
    <location>
        <begin position="185"/>
        <end position="210"/>
    </location>
</feature>
<dbReference type="AlphaFoldDB" id="A0A6A6X6F5"/>